<keyword evidence="4" id="KW-1185">Reference proteome</keyword>
<dbReference type="GO" id="GO:0072344">
    <property type="term" value="P:rescue of stalled ribosome"/>
    <property type="evidence" value="ECO:0007669"/>
    <property type="project" value="TreeGrafter"/>
</dbReference>
<accession>A0A1I7N942</accession>
<dbReference type="Gene3D" id="3.30.160.20">
    <property type="match status" value="1"/>
</dbReference>
<dbReference type="GO" id="GO:0004045">
    <property type="term" value="F:peptidyl-tRNA hydrolase activity"/>
    <property type="evidence" value="ECO:0007669"/>
    <property type="project" value="TreeGrafter"/>
</dbReference>
<protein>
    <submittedName>
        <fullName evidence="3">Ribosome-associated protein</fullName>
    </submittedName>
</protein>
<dbReference type="Pfam" id="PF00472">
    <property type="entry name" value="RF-1"/>
    <property type="match status" value="1"/>
</dbReference>
<reference evidence="3 4" key="1">
    <citation type="submission" date="2016-10" db="EMBL/GenBank/DDBJ databases">
        <authorList>
            <person name="de Groot N.N."/>
        </authorList>
    </citation>
    <scope>NUCLEOTIDE SEQUENCE [LARGE SCALE GENOMIC DNA]</scope>
    <source>
        <strain evidence="3 4">IPL20</strain>
    </source>
</reference>
<dbReference type="GO" id="GO:0003747">
    <property type="term" value="F:translation release factor activity"/>
    <property type="evidence" value="ECO:0007669"/>
    <property type="project" value="InterPro"/>
</dbReference>
<dbReference type="NCBIfam" id="NF006718">
    <property type="entry name" value="PRK09256.1"/>
    <property type="match status" value="1"/>
</dbReference>
<dbReference type="STRING" id="429728.SAMN05216456_1226"/>
<dbReference type="PANTHER" id="PTHR47814">
    <property type="entry name" value="PEPTIDYL-TRNA HYDROLASE ARFB"/>
    <property type="match status" value="1"/>
</dbReference>
<dbReference type="GO" id="GO:0043022">
    <property type="term" value="F:ribosome binding"/>
    <property type="evidence" value="ECO:0007669"/>
    <property type="project" value="TreeGrafter"/>
</dbReference>
<feature type="region of interest" description="Disordered" evidence="1">
    <location>
        <begin position="145"/>
        <end position="173"/>
    </location>
</feature>
<evidence type="ECO:0000259" key="2">
    <source>
        <dbReference type="Pfam" id="PF00472"/>
    </source>
</evidence>
<name>A0A1I7N942_9HYPH</name>
<evidence type="ECO:0000256" key="1">
    <source>
        <dbReference type="SAM" id="MobiDB-lite"/>
    </source>
</evidence>
<dbReference type="InterPro" id="IPR000352">
    <property type="entry name" value="Pep_chain_release_fac_I"/>
</dbReference>
<gene>
    <name evidence="3" type="ORF">SAMN05216456_1226</name>
</gene>
<sequence length="173" mass="18950">MFRRPFFTGDDLREMTVPVSGEMTRQAGIPMPDPIQITRSVFIDPSEIEETFVRGAGPGGQNVNKVASAVQLRFDLVNSPGIPEPMKRRVATLAGSRLTKDGVIVITANSHRDQPLNRAEALERLVALLKAGAFVPKPRIATRPTLASKKRRLDAKTNRSGIKAGRGRPRVDD</sequence>
<dbReference type="PANTHER" id="PTHR47814:SF1">
    <property type="entry name" value="PEPTIDYL-TRNA HYDROLASE ARFB"/>
    <property type="match status" value="1"/>
</dbReference>
<evidence type="ECO:0000313" key="3">
    <source>
        <dbReference type="EMBL" id="SFV31076.1"/>
    </source>
</evidence>
<dbReference type="AlphaFoldDB" id="A0A1I7N942"/>
<proteinExistence type="predicted"/>
<evidence type="ECO:0000313" key="4">
    <source>
        <dbReference type="Proteomes" id="UP000199074"/>
    </source>
</evidence>
<dbReference type="Proteomes" id="UP000199074">
    <property type="component" value="Unassembled WGS sequence"/>
</dbReference>
<dbReference type="SUPFAM" id="SSF110916">
    <property type="entry name" value="Peptidyl-tRNA hydrolase domain-like"/>
    <property type="match status" value="1"/>
</dbReference>
<organism evidence="3 4">
    <name type="scientific">Devosia crocina</name>
    <dbReference type="NCBI Taxonomy" id="429728"/>
    <lineage>
        <taxon>Bacteria</taxon>
        <taxon>Pseudomonadati</taxon>
        <taxon>Pseudomonadota</taxon>
        <taxon>Alphaproteobacteria</taxon>
        <taxon>Hyphomicrobiales</taxon>
        <taxon>Devosiaceae</taxon>
        <taxon>Devosia</taxon>
    </lineage>
</organism>
<feature type="domain" description="Prokaryotic-type class I peptide chain release factors" evidence="2">
    <location>
        <begin position="41"/>
        <end position="165"/>
    </location>
</feature>
<dbReference type="EMBL" id="FPCK01000001">
    <property type="protein sequence ID" value="SFV31076.1"/>
    <property type="molecule type" value="Genomic_DNA"/>
</dbReference>